<proteinExistence type="predicted"/>
<protein>
    <recommendedName>
        <fullName evidence="2">Transposable element P transposase-like GTP-binding insertion domain-containing protein</fullName>
    </recommendedName>
</protein>
<reference evidence="3 4" key="1">
    <citation type="journal article" date="2023" name="Insect Mol. Biol.">
        <title>Genome sequencing provides insights into the evolution of gene families encoding plant cell wall-degrading enzymes in longhorned beetles.</title>
        <authorList>
            <person name="Shin N.R."/>
            <person name="Okamura Y."/>
            <person name="Kirsch R."/>
            <person name="Pauchet Y."/>
        </authorList>
    </citation>
    <scope>NUCLEOTIDE SEQUENCE [LARGE SCALE GENOMIC DNA]</scope>
    <source>
        <strain evidence="3">EAD_L_NR</strain>
    </source>
</reference>
<feature type="compositionally biased region" description="Basic and acidic residues" evidence="1">
    <location>
        <begin position="565"/>
        <end position="578"/>
    </location>
</feature>
<dbReference type="EMBL" id="JANEYG010000085">
    <property type="protein sequence ID" value="KAJ8913927.1"/>
    <property type="molecule type" value="Genomic_DNA"/>
</dbReference>
<name>A0AAV8VJ40_9CUCU</name>
<dbReference type="InterPro" id="IPR048366">
    <property type="entry name" value="TNP-like_GBD"/>
</dbReference>
<dbReference type="AlphaFoldDB" id="A0AAV8VJ40"/>
<dbReference type="Proteomes" id="UP001159042">
    <property type="component" value="Unassembled WGS sequence"/>
</dbReference>
<feature type="region of interest" description="Disordered" evidence="1">
    <location>
        <begin position="534"/>
        <end position="589"/>
    </location>
</feature>
<sequence length="589" mass="66682">MMCTQTECWIFKYQSSRPCNSFYAERLVQKNGRSQSSMPAAEIAMNIKNIVGKCHAIGLTVLATVCDQGVNNVKAINLLFKESKRMKHMKGEDLFKTKYKKTASWSHIVIAYNIDRSNNIRVMHKINDQHIFPEKMKKMKLSIAAQIFSESVAGNTSVQNIIRIPGVQLDSKGLDTAEFILAMDKVFDSVNGGFGKSSPGKFLKGFVSPKSPHSAEWLRALQIFNSMVFVKSKPTDRANPPILQGWRQTINGFLQIKKSLMDLGFKTFSPRMLNQDPLENFLGQIRQYGRFKKMPNCNTCTKNILHGESEPEEFHHKLVQCKEFDPLSSGNTTNLRNHLNRKHNFSNNNNETGAPTPTLASSMEINDDGEIDLLETEDFTEDGVRGFCLLSCRAPYDTNNGNSIKWEGTVFKILRGNNFKNSFFIHSLGLLKMSFKVREAHWQVLHEEMDKNAVLATGKFVGPTGRENYKKLWDEAAKKVNSLGYGVKSTDKRQKGEHFIGFCEPECGLPFENEEPRPGPSDLQRSVVIPETTEEDDAPYIRHSAPPSPLQQQAQPETAKSRKRPLTESSRRENKTKILSENFFAPRVD</sequence>
<keyword evidence="4" id="KW-1185">Reference proteome</keyword>
<evidence type="ECO:0000259" key="2">
    <source>
        <dbReference type="Pfam" id="PF21788"/>
    </source>
</evidence>
<feature type="region of interest" description="Disordered" evidence="1">
    <location>
        <begin position="340"/>
        <end position="360"/>
    </location>
</feature>
<feature type="compositionally biased region" description="Polar residues" evidence="1">
    <location>
        <begin position="345"/>
        <end position="360"/>
    </location>
</feature>
<comment type="caution">
    <text evidence="3">The sequence shown here is derived from an EMBL/GenBank/DDBJ whole genome shotgun (WGS) entry which is preliminary data.</text>
</comment>
<evidence type="ECO:0000313" key="3">
    <source>
        <dbReference type="EMBL" id="KAJ8913927.1"/>
    </source>
</evidence>
<accession>A0AAV8VJ40</accession>
<feature type="domain" description="Transposable element P transposase-like GTP-binding insertion" evidence="2">
    <location>
        <begin position="99"/>
        <end position="192"/>
    </location>
</feature>
<dbReference type="Pfam" id="PF21788">
    <property type="entry name" value="TNP-like_GBD"/>
    <property type="match status" value="1"/>
</dbReference>
<evidence type="ECO:0000313" key="4">
    <source>
        <dbReference type="Proteomes" id="UP001159042"/>
    </source>
</evidence>
<evidence type="ECO:0000256" key="1">
    <source>
        <dbReference type="SAM" id="MobiDB-lite"/>
    </source>
</evidence>
<gene>
    <name evidence="3" type="ORF">NQ315_005725</name>
</gene>
<organism evidence="3 4">
    <name type="scientific">Exocentrus adspersus</name>
    <dbReference type="NCBI Taxonomy" id="1586481"/>
    <lineage>
        <taxon>Eukaryota</taxon>
        <taxon>Metazoa</taxon>
        <taxon>Ecdysozoa</taxon>
        <taxon>Arthropoda</taxon>
        <taxon>Hexapoda</taxon>
        <taxon>Insecta</taxon>
        <taxon>Pterygota</taxon>
        <taxon>Neoptera</taxon>
        <taxon>Endopterygota</taxon>
        <taxon>Coleoptera</taxon>
        <taxon>Polyphaga</taxon>
        <taxon>Cucujiformia</taxon>
        <taxon>Chrysomeloidea</taxon>
        <taxon>Cerambycidae</taxon>
        <taxon>Lamiinae</taxon>
        <taxon>Acanthocinini</taxon>
        <taxon>Exocentrus</taxon>
    </lineage>
</organism>